<comment type="caution">
    <text evidence="1">The sequence shown here is derived from an EMBL/GenBank/DDBJ whole genome shotgun (WGS) entry which is preliminary data.</text>
</comment>
<dbReference type="Proteomes" id="UP000003330">
    <property type="component" value="Unassembled WGS sequence"/>
</dbReference>
<name>G5K0A9_9STRE</name>
<sequence length="41" mass="4659">MARKAAKKATKKGHGYAFGNKHYFSTDGAVLHLGKNKHWFR</sequence>
<evidence type="ECO:0000313" key="1">
    <source>
        <dbReference type="EMBL" id="EHI70665.1"/>
    </source>
</evidence>
<dbReference type="STRING" id="764299.STRIC_0029"/>
<reference evidence="1 2" key="1">
    <citation type="journal article" date="2014" name="Int. J. Syst. Evol. Microbiol.">
        <title>Phylogenomics and the dynamic genome evolution of the genus Streptococcus.</title>
        <authorList>
            <consortium name="The Broad Institute Genome Sequencing Platform"/>
            <person name="Richards V.P."/>
            <person name="Palmer S.R."/>
            <person name="Pavinski Bitar P.D."/>
            <person name="Qin X."/>
            <person name="Weinstock G.M."/>
            <person name="Highlander S.K."/>
            <person name="Town C.D."/>
            <person name="Burne R.A."/>
            <person name="Stanhope M.J."/>
        </authorList>
    </citation>
    <scope>NUCLEOTIDE SEQUENCE [LARGE SCALE GENOMIC DNA]</scope>
    <source>
        <strain evidence="1 2">707-05</strain>
    </source>
</reference>
<protein>
    <submittedName>
        <fullName evidence="1">Uncharacterized protein</fullName>
    </submittedName>
</protein>
<organism evidence="1 2">
    <name type="scientific">Streptococcus ictaluri 707-05</name>
    <dbReference type="NCBI Taxonomy" id="764299"/>
    <lineage>
        <taxon>Bacteria</taxon>
        <taxon>Bacillati</taxon>
        <taxon>Bacillota</taxon>
        <taxon>Bacilli</taxon>
        <taxon>Lactobacillales</taxon>
        <taxon>Streptococcaceae</taxon>
        <taxon>Streptococcus</taxon>
    </lineage>
</organism>
<keyword evidence="2" id="KW-1185">Reference proteome</keyword>
<dbReference type="AlphaFoldDB" id="G5K0A9"/>
<gene>
    <name evidence="1" type="ORF">STRIC_0029</name>
</gene>
<evidence type="ECO:0000313" key="2">
    <source>
        <dbReference type="Proteomes" id="UP000003330"/>
    </source>
</evidence>
<accession>G5K0A9</accession>
<dbReference type="EMBL" id="AEUX02000002">
    <property type="protein sequence ID" value="EHI70665.1"/>
    <property type="molecule type" value="Genomic_DNA"/>
</dbReference>
<proteinExistence type="predicted"/>
<dbReference type="RefSeq" id="WP_008087505.1">
    <property type="nucleotide sequence ID" value="NZ_AEUX02000002.1"/>
</dbReference>